<dbReference type="EMBL" id="JABFDY010000022">
    <property type="protein sequence ID" value="KAF7691363.1"/>
    <property type="molecule type" value="Genomic_DNA"/>
</dbReference>
<feature type="compositionally biased region" description="Polar residues" evidence="1">
    <location>
        <begin position="31"/>
        <end position="44"/>
    </location>
</feature>
<feature type="region of interest" description="Disordered" evidence="1">
    <location>
        <begin position="19"/>
        <end position="44"/>
    </location>
</feature>
<keyword evidence="3" id="KW-1185">Reference proteome</keyword>
<gene>
    <name evidence="2" type="ORF">HF521_011660</name>
</gene>
<protein>
    <submittedName>
        <fullName evidence="2">Uncharacterized protein</fullName>
    </submittedName>
</protein>
<sequence>MQLQVQLCVLLPAVPEEEEERQSILRPPESARTSHTHPNNSQCRRSGCITARRIGVPDLDQRFNDFADTFNKQQENYERMRGTLRNLESRYRCDPGSGLSKCLRKIKELYDDHRISLQMKGYDFNLIVIPNDPVPDSLELTQENVKELCRAATAIIAVGPKLEEMIDWLLKSEESLAQNVNKAAKTHQETKRLESNFRENLREASRAKELSPRYRKEAQKLFKEVSLLSGVQT</sequence>
<dbReference type="AlphaFoldDB" id="A0A8T0AJD2"/>
<dbReference type="Proteomes" id="UP000606274">
    <property type="component" value="Unassembled WGS sequence"/>
</dbReference>
<evidence type="ECO:0000313" key="3">
    <source>
        <dbReference type="Proteomes" id="UP000606274"/>
    </source>
</evidence>
<accession>A0A8T0AJD2</accession>
<organism evidence="2 3">
    <name type="scientific">Silurus meridionalis</name>
    <name type="common">Southern catfish</name>
    <name type="synonym">Silurus soldatovi meridionalis</name>
    <dbReference type="NCBI Taxonomy" id="175797"/>
    <lineage>
        <taxon>Eukaryota</taxon>
        <taxon>Metazoa</taxon>
        <taxon>Chordata</taxon>
        <taxon>Craniata</taxon>
        <taxon>Vertebrata</taxon>
        <taxon>Euteleostomi</taxon>
        <taxon>Actinopterygii</taxon>
        <taxon>Neopterygii</taxon>
        <taxon>Teleostei</taxon>
        <taxon>Ostariophysi</taxon>
        <taxon>Siluriformes</taxon>
        <taxon>Siluridae</taxon>
        <taxon>Silurus</taxon>
    </lineage>
</organism>
<reference evidence="2" key="1">
    <citation type="submission" date="2020-08" db="EMBL/GenBank/DDBJ databases">
        <title>Chromosome-level assembly of Southern catfish (Silurus meridionalis) provides insights into visual adaptation to the nocturnal and benthic lifestyles.</title>
        <authorList>
            <person name="Zhang Y."/>
            <person name="Wang D."/>
            <person name="Peng Z."/>
        </authorList>
    </citation>
    <scope>NUCLEOTIDE SEQUENCE</scope>
    <source>
        <strain evidence="2">SWU-2019-XX</strain>
        <tissue evidence="2">Muscle</tissue>
    </source>
</reference>
<name>A0A8T0AJD2_SILME</name>
<evidence type="ECO:0000313" key="2">
    <source>
        <dbReference type="EMBL" id="KAF7691363.1"/>
    </source>
</evidence>
<comment type="caution">
    <text evidence="2">The sequence shown here is derived from an EMBL/GenBank/DDBJ whole genome shotgun (WGS) entry which is preliminary data.</text>
</comment>
<evidence type="ECO:0000256" key="1">
    <source>
        <dbReference type="SAM" id="MobiDB-lite"/>
    </source>
</evidence>
<proteinExistence type="predicted"/>